<evidence type="ECO:0000256" key="2">
    <source>
        <dbReference type="ARBA" id="ARBA00022490"/>
    </source>
</evidence>
<dbReference type="Proteomes" id="UP000663877">
    <property type="component" value="Unassembled WGS sequence"/>
</dbReference>
<evidence type="ECO:0000259" key="3">
    <source>
        <dbReference type="PROSITE" id="PS51857"/>
    </source>
</evidence>
<dbReference type="InterPro" id="IPR011129">
    <property type="entry name" value="CSD"/>
</dbReference>
<dbReference type="PROSITE" id="PS51857">
    <property type="entry name" value="CSD_2"/>
    <property type="match status" value="1"/>
</dbReference>
<sequence>MRRFYGDTDQLAQNNLNVRHFDNEQDSDEDDATLIKRLEYLLKKSLDLSVSKRAIGTVKWFNEEKGYGFIEQDGGGPDVFVHYKDIKSDGFTILKEGQRVQFDLTHGSKGPQAENVMPA</sequence>
<dbReference type="EMBL" id="CAJNOM010000321">
    <property type="protein sequence ID" value="CAF1356158.1"/>
    <property type="molecule type" value="Genomic_DNA"/>
</dbReference>
<dbReference type="EMBL" id="CAJNOI010000177">
    <property type="protein sequence ID" value="CAF1160006.1"/>
    <property type="molecule type" value="Genomic_DNA"/>
</dbReference>
<evidence type="ECO:0000313" key="7">
    <source>
        <dbReference type="Proteomes" id="UP000663877"/>
    </source>
</evidence>
<comment type="subcellular location">
    <subcellularLocation>
        <location evidence="1">Cytoplasm</location>
    </subcellularLocation>
</comment>
<dbReference type="PRINTS" id="PR00050">
    <property type="entry name" value="COLDSHOCK"/>
</dbReference>
<keyword evidence="6" id="KW-1185">Reference proteome</keyword>
<dbReference type="GO" id="GO:0003676">
    <property type="term" value="F:nucleic acid binding"/>
    <property type="evidence" value="ECO:0007669"/>
    <property type="project" value="InterPro"/>
</dbReference>
<reference evidence="4" key="1">
    <citation type="submission" date="2021-02" db="EMBL/GenBank/DDBJ databases">
        <authorList>
            <person name="Nowell W R."/>
        </authorList>
    </citation>
    <scope>NUCLEOTIDE SEQUENCE</scope>
</reference>
<proteinExistence type="predicted"/>
<dbReference type="CDD" id="cd04458">
    <property type="entry name" value="CSP_CDS"/>
    <property type="match status" value="1"/>
</dbReference>
<protein>
    <recommendedName>
        <fullName evidence="3">CSD domain-containing protein</fullName>
    </recommendedName>
</protein>
<dbReference type="InterPro" id="IPR050181">
    <property type="entry name" value="Cold_shock_domain"/>
</dbReference>
<dbReference type="InterPro" id="IPR012340">
    <property type="entry name" value="NA-bd_OB-fold"/>
</dbReference>
<gene>
    <name evidence="4" type="ORF">BJG266_LOCUS24583</name>
    <name evidence="5" type="ORF">QVE165_LOCUS34276</name>
</gene>
<dbReference type="SMART" id="SM00357">
    <property type="entry name" value="CSP"/>
    <property type="match status" value="1"/>
</dbReference>
<dbReference type="AlphaFoldDB" id="A0A814TCQ5"/>
<keyword evidence="2" id="KW-0963">Cytoplasm</keyword>
<dbReference type="Pfam" id="PF00313">
    <property type="entry name" value="CSD"/>
    <property type="match status" value="1"/>
</dbReference>
<evidence type="ECO:0000313" key="6">
    <source>
        <dbReference type="Proteomes" id="UP000663832"/>
    </source>
</evidence>
<feature type="domain" description="CSD" evidence="3">
    <location>
        <begin position="53"/>
        <end position="118"/>
    </location>
</feature>
<evidence type="ECO:0000313" key="5">
    <source>
        <dbReference type="EMBL" id="CAF1356158.1"/>
    </source>
</evidence>
<dbReference type="Proteomes" id="UP000663832">
    <property type="component" value="Unassembled WGS sequence"/>
</dbReference>
<evidence type="ECO:0000256" key="1">
    <source>
        <dbReference type="ARBA" id="ARBA00004496"/>
    </source>
</evidence>
<dbReference type="PANTHER" id="PTHR11544">
    <property type="entry name" value="COLD SHOCK DOMAIN CONTAINING PROTEINS"/>
    <property type="match status" value="1"/>
</dbReference>
<name>A0A814TCQ5_9BILA</name>
<comment type="caution">
    <text evidence="4">The sequence shown here is derived from an EMBL/GenBank/DDBJ whole genome shotgun (WGS) entry which is preliminary data.</text>
</comment>
<dbReference type="OrthoDB" id="422005at2759"/>
<dbReference type="InterPro" id="IPR002059">
    <property type="entry name" value="CSP_DNA-bd"/>
</dbReference>
<dbReference type="FunFam" id="2.40.50.140:FF:000006">
    <property type="entry name" value="Cold shock protein CspC"/>
    <property type="match status" value="1"/>
</dbReference>
<dbReference type="SUPFAM" id="SSF50249">
    <property type="entry name" value="Nucleic acid-binding proteins"/>
    <property type="match status" value="1"/>
</dbReference>
<dbReference type="PROSITE" id="PS00352">
    <property type="entry name" value="CSD_1"/>
    <property type="match status" value="1"/>
</dbReference>
<dbReference type="InterPro" id="IPR019844">
    <property type="entry name" value="CSD_CS"/>
</dbReference>
<dbReference type="Gene3D" id="2.40.50.140">
    <property type="entry name" value="Nucleic acid-binding proteins"/>
    <property type="match status" value="1"/>
</dbReference>
<dbReference type="GO" id="GO:0005737">
    <property type="term" value="C:cytoplasm"/>
    <property type="evidence" value="ECO:0007669"/>
    <property type="project" value="UniProtKB-SubCell"/>
</dbReference>
<evidence type="ECO:0000313" key="4">
    <source>
        <dbReference type="EMBL" id="CAF1160006.1"/>
    </source>
</evidence>
<accession>A0A814TCQ5</accession>
<organism evidence="4 7">
    <name type="scientific">Adineta steineri</name>
    <dbReference type="NCBI Taxonomy" id="433720"/>
    <lineage>
        <taxon>Eukaryota</taxon>
        <taxon>Metazoa</taxon>
        <taxon>Spiralia</taxon>
        <taxon>Gnathifera</taxon>
        <taxon>Rotifera</taxon>
        <taxon>Eurotatoria</taxon>
        <taxon>Bdelloidea</taxon>
        <taxon>Adinetida</taxon>
        <taxon>Adinetidae</taxon>
        <taxon>Adineta</taxon>
    </lineage>
</organism>